<evidence type="ECO:0000313" key="2">
    <source>
        <dbReference type="EMBL" id="CAG6514817.1"/>
    </source>
</evidence>
<dbReference type="EMBL" id="HBUE01170407">
    <property type="protein sequence ID" value="CAG6514817.1"/>
    <property type="molecule type" value="Transcribed_RNA"/>
</dbReference>
<feature type="compositionally biased region" description="Basic residues" evidence="1">
    <location>
        <begin position="40"/>
        <end position="54"/>
    </location>
</feature>
<dbReference type="EMBL" id="HBUE01275802">
    <property type="protein sequence ID" value="CAG6566300.1"/>
    <property type="molecule type" value="Transcribed_RNA"/>
</dbReference>
<dbReference type="AlphaFoldDB" id="A0A8D8DLW5"/>
<proteinExistence type="predicted"/>
<organism evidence="2">
    <name type="scientific">Culex pipiens</name>
    <name type="common">House mosquito</name>
    <dbReference type="NCBI Taxonomy" id="7175"/>
    <lineage>
        <taxon>Eukaryota</taxon>
        <taxon>Metazoa</taxon>
        <taxon>Ecdysozoa</taxon>
        <taxon>Arthropoda</taxon>
        <taxon>Hexapoda</taxon>
        <taxon>Insecta</taxon>
        <taxon>Pterygota</taxon>
        <taxon>Neoptera</taxon>
        <taxon>Endopterygota</taxon>
        <taxon>Diptera</taxon>
        <taxon>Nematocera</taxon>
        <taxon>Culicoidea</taxon>
        <taxon>Culicidae</taxon>
        <taxon>Culicinae</taxon>
        <taxon>Culicini</taxon>
        <taxon>Culex</taxon>
        <taxon>Culex</taxon>
    </lineage>
</organism>
<reference evidence="2" key="1">
    <citation type="submission" date="2021-05" db="EMBL/GenBank/DDBJ databases">
        <authorList>
            <person name="Alioto T."/>
            <person name="Alioto T."/>
            <person name="Gomez Garrido J."/>
        </authorList>
    </citation>
    <scope>NUCLEOTIDE SEQUENCE</scope>
</reference>
<accession>A0A8D8DLW5</accession>
<evidence type="ECO:0000256" key="1">
    <source>
        <dbReference type="SAM" id="MobiDB-lite"/>
    </source>
</evidence>
<sequence length="114" mass="13572">MRTELFKRTHHLEGFDARQSGVPDLAANCKSSRPGEKKTTKTHQHKQNKNKPIPKTHTQQQNPHKQTRDTQVEYFFLTIEKNVARFKNRLELRRSRCDCRMHTKMNPKNFCLLK</sequence>
<protein>
    <submittedName>
        <fullName evidence="2">(northern house mosquito) hypothetical protein</fullName>
    </submittedName>
</protein>
<feature type="region of interest" description="Disordered" evidence="1">
    <location>
        <begin position="17"/>
        <end position="69"/>
    </location>
</feature>
<dbReference type="EMBL" id="HBUE01275809">
    <property type="protein sequence ID" value="CAG6566306.1"/>
    <property type="molecule type" value="Transcribed_RNA"/>
</dbReference>
<dbReference type="EMBL" id="HBUE01170400">
    <property type="protein sequence ID" value="CAG6514811.1"/>
    <property type="molecule type" value="Transcribed_RNA"/>
</dbReference>
<name>A0A8D8DLW5_CULPI</name>